<dbReference type="CDD" id="cd00063">
    <property type="entry name" value="FN3"/>
    <property type="match status" value="3"/>
</dbReference>
<dbReference type="SUPFAM" id="SSF49265">
    <property type="entry name" value="Fibronectin type III"/>
    <property type="match status" value="2"/>
</dbReference>
<dbReference type="SUPFAM" id="SSF48208">
    <property type="entry name" value="Six-hairpin glycosidases"/>
    <property type="match status" value="1"/>
</dbReference>
<evidence type="ECO:0000256" key="5">
    <source>
        <dbReference type="ARBA" id="ARBA00023326"/>
    </source>
</evidence>
<dbReference type="InterPro" id="IPR014756">
    <property type="entry name" value="Ig_E-set"/>
</dbReference>
<dbReference type="InterPro" id="IPR012291">
    <property type="entry name" value="CBM2_carb-bd_dom_sf"/>
</dbReference>
<evidence type="ECO:0000259" key="9">
    <source>
        <dbReference type="PROSITE" id="PS50853"/>
    </source>
</evidence>
<evidence type="ECO:0000256" key="4">
    <source>
        <dbReference type="ARBA" id="ARBA00023295"/>
    </source>
</evidence>
<dbReference type="Gene3D" id="2.60.40.10">
    <property type="entry name" value="Immunoglobulins"/>
    <property type="match status" value="4"/>
</dbReference>
<dbReference type="InterPro" id="IPR033126">
    <property type="entry name" value="Glyco_hydro_9_Asp/Glu_AS"/>
</dbReference>
<dbReference type="InterPro" id="IPR013783">
    <property type="entry name" value="Ig-like_fold"/>
</dbReference>
<dbReference type="SUPFAM" id="SSF49384">
    <property type="entry name" value="Carbohydrate-binding domain"/>
    <property type="match status" value="1"/>
</dbReference>
<evidence type="ECO:0000256" key="2">
    <source>
        <dbReference type="ARBA" id="ARBA00022801"/>
    </source>
</evidence>
<dbReference type="SMART" id="SM00637">
    <property type="entry name" value="CBD_II"/>
    <property type="match status" value="1"/>
</dbReference>
<feature type="region of interest" description="Disordered" evidence="8">
    <location>
        <begin position="695"/>
        <end position="714"/>
    </location>
</feature>
<feature type="domain" description="Fibronectin type-III" evidence="9">
    <location>
        <begin position="613"/>
        <end position="699"/>
    </location>
</feature>
<dbReference type="InterPro" id="IPR001919">
    <property type="entry name" value="CBD2"/>
</dbReference>
<gene>
    <name evidence="11" type="ORF">F4553_001652</name>
</gene>
<evidence type="ECO:0000259" key="10">
    <source>
        <dbReference type="PROSITE" id="PS51173"/>
    </source>
</evidence>
<dbReference type="PROSITE" id="PS50853">
    <property type="entry name" value="FN3"/>
    <property type="match status" value="3"/>
</dbReference>
<feature type="region of interest" description="Disordered" evidence="8">
    <location>
        <begin position="788"/>
        <end position="809"/>
    </location>
</feature>
<dbReference type="CDD" id="cd02850">
    <property type="entry name" value="E_set_Cellulase_N"/>
    <property type="match status" value="1"/>
</dbReference>
<dbReference type="SMART" id="SM00060">
    <property type="entry name" value="FN3"/>
    <property type="match status" value="3"/>
</dbReference>
<evidence type="ECO:0000313" key="11">
    <source>
        <dbReference type="EMBL" id="MBB5868273.1"/>
    </source>
</evidence>
<evidence type="ECO:0000313" key="12">
    <source>
        <dbReference type="Proteomes" id="UP000587527"/>
    </source>
</evidence>
<dbReference type="EMBL" id="JACHMN010000002">
    <property type="protein sequence ID" value="MBB5868273.1"/>
    <property type="molecule type" value="Genomic_DNA"/>
</dbReference>
<evidence type="ECO:0000256" key="6">
    <source>
        <dbReference type="PROSITE-ProRule" id="PRU10060"/>
    </source>
</evidence>
<organism evidence="11 12">
    <name type="scientific">Allocatelliglobosispora scoriae</name>
    <dbReference type="NCBI Taxonomy" id="643052"/>
    <lineage>
        <taxon>Bacteria</taxon>
        <taxon>Bacillati</taxon>
        <taxon>Actinomycetota</taxon>
        <taxon>Actinomycetes</taxon>
        <taxon>Micromonosporales</taxon>
        <taxon>Micromonosporaceae</taxon>
        <taxon>Allocatelliglobosispora</taxon>
    </lineage>
</organism>
<feature type="domain" description="Fibronectin type-III" evidence="9">
    <location>
        <begin position="707"/>
        <end position="793"/>
    </location>
</feature>
<dbReference type="PROSITE" id="PS00698">
    <property type="entry name" value="GH9_3"/>
    <property type="match status" value="1"/>
</dbReference>
<dbReference type="Pfam" id="PF00759">
    <property type="entry name" value="Glyco_hydro_9"/>
    <property type="match status" value="1"/>
</dbReference>
<feature type="active site" evidence="6">
    <location>
        <position position="571"/>
    </location>
</feature>
<dbReference type="Gene3D" id="1.50.10.10">
    <property type="match status" value="1"/>
</dbReference>
<accession>A0A841BMS4</accession>
<dbReference type="Pfam" id="PF00553">
    <property type="entry name" value="CBM_2"/>
    <property type="match status" value="1"/>
</dbReference>
<dbReference type="Gene3D" id="2.60.40.290">
    <property type="match status" value="1"/>
</dbReference>
<feature type="active site" evidence="6">
    <location>
        <position position="580"/>
    </location>
</feature>
<dbReference type="PROSITE" id="PS51173">
    <property type="entry name" value="CBM2"/>
    <property type="match status" value="1"/>
</dbReference>
<dbReference type="InterPro" id="IPR008965">
    <property type="entry name" value="CBM2/CBM3_carb-bd_dom_sf"/>
</dbReference>
<dbReference type="InterPro" id="IPR008928">
    <property type="entry name" value="6-hairpin_glycosidase_sf"/>
</dbReference>
<dbReference type="RefSeq" id="WP_184834081.1">
    <property type="nucleotide sequence ID" value="NZ_JACHMN010000002.1"/>
</dbReference>
<protein>
    <recommendedName>
        <fullName evidence="7">Endoglucanase</fullName>
        <ecNumber evidence="7">3.2.1.4</ecNumber>
    </recommendedName>
</protein>
<dbReference type="InterPro" id="IPR012341">
    <property type="entry name" value="6hp_glycosidase-like_sf"/>
</dbReference>
<keyword evidence="7" id="KW-0136">Cellulose degradation</keyword>
<comment type="caution">
    <text evidence="11">The sequence shown here is derived from an EMBL/GenBank/DDBJ whole genome shotgun (WGS) entry which is preliminary data.</text>
</comment>
<proteinExistence type="inferred from homology"/>
<dbReference type="InterPro" id="IPR004197">
    <property type="entry name" value="Cellulase_Ig-like"/>
</dbReference>
<dbReference type="Proteomes" id="UP000587527">
    <property type="component" value="Unassembled WGS sequence"/>
</dbReference>
<keyword evidence="5 6" id="KW-0624">Polysaccharide degradation</keyword>
<dbReference type="AlphaFoldDB" id="A0A841BMS4"/>
<keyword evidence="12" id="KW-1185">Reference proteome</keyword>
<dbReference type="InterPro" id="IPR003961">
    <property type="entry name" value="FN3_dom"/>
</dbReference>
<feature type="domain" description="Fibronectin type-III" evidence="9">
    <location>
        <begin position="801"/>
        <end position="890"/>
    </location>
</feature>
<evidence type="ECO:0000256" key="1">
    <source>
        <dbReference type="ARBA" id="ARBA00007072"/>
    </source>
</evidence>
<comment type="similarity">
    <text evidence="1 6 7">Belongs to the glycosyl hydrolase 9 (cellulase E) family.</text>
</comment>
<dbReference type="SUPFAM" id="SSF81296">
    <property type="entry name" value="E set domains"/>
    <property type="match status" value="1"/>
</dbReference>
<comment type="catalytic activity">
    <reaction evidence="7">
        <text>Endohydrolysis of (1-&gt;4)-beta-D-glucosidic linkages in cellulose, lichenin and cereal beta-D-glucans.</text>
        <dbReference type="EC" id="3.2.1.4"/>
    </reaction>
</comment>
<name>A0A841BMS4_9ACTN</name>
<dbReference type="PANTHER" id="PTHR22298">
    <property type="entry name" value="ENDO-1,4-BETA-GLUCANASE"/>
    <property type="match status" value="1"/>
</dbReference>
<keyword evidence="4 6" id="KW-0326">Glycosidase</keyword>
<keyword evidence="2 6" id="KW-0378">Hydrolase</keyword>
<dbReference type="InterPro" id="IPR036116">
    <property type="entry name" value="FN3_sf"/>
</dbReference>
<keyword evidence="7" id="KW-0732">Signal</keyword>
<reference evidence="11 12" key="1">
    <citation type="submission" date="2020-08" db="EMBL/GenBank/DDBJ databases">
        <title>Sequencing the genomes of 1000 actinobacteria strains.</title>
        <authorList>
            <person name="Klenk H.-P."/>
        </authorList>
    </citation>
    <scope>NUCLEOTIDE SEQUENCE [LARGE SCALE GENOMIC DNA]</scope>
    <source>
        <strain evidence="11 12">DSM 45362</strain>
    </source>
</reference>
<keyword evidence="3 6" id="KW-0119">Carbohydrate metabolism</keyword>
<dbReference type="Pfam" id="PF02927">
    <property type="entry name" value="CelD_N"/>
    <property type="match status" value="1"/>
</dbReference>
<sequence length="996" mass="101776">MSHRPRRLITAVCAATLAAAGLFAGPPALAAPDPGSPVKVNQVAYVPGLAKVATLVSSSGSPVAWTLKNSSGTTVASGQTTVRGADTLSGDNVHLIDFTSYDTAGTGYVLSAGGSNSYPFDISADPVKRLRYDALAFFYHQRSGIAIDAQYVTSTYARPAGHLNVSPNQGDNNVPCRTSCGYTLDVRGGWYDAGDQGKYVVNGGIAAWQLLNIYERAISVAGADASALGDGKMAIPERANGIPDVLDEARWEVEFLLKMQVPDGRTNAGLVHHKIHDQNWTGLPTRPNQDSQPRLLSPVSTAATLNLAAVAAQAARIFRTIDPTFSARALAAAEKAYAAAKANPNRIADPNDGTGGGSYSDSTLTDEFYWAAAELYVTTGSATYRTDVTGSSLYKGAGFTKGYDWGWTAGLGDTTIALVSNGLPAADIAATRTAMTGFADRLLTQVATQGYPAPFATTNAAYYWGSNGQVANNADVLALAYDFTGQEKYRTGVFQTLDYLLGRNPLNQSYIAGYGEKAVRNVHHRFWANQNDGSLPIAPPGSFSGGPNAGLDDPIAQAQLAGCKSQKCFIDDIGAYSVNEVAINWNSGLAWLASWAAEKSGTTTPPDTTAPTTPGTPTASGITATSATLTWAASTDNVGVAGYEVVNASNIVVGTSATTSITLTGLSPSTAYALRVRAKDAASNTSSASAAVTFTTAASSDTSPPTTPGTPTASGITATSATLAWAASTDNVAVTGYEVINASNAVVATSTATSVALTGLTPSTGYALRVRAKDAAGNTSTASAAVTFTTPANGDTSPPTAPGTPTASGVTSTGVTLSWSASTDNVGVTGYDVVRVNGSTETVLAGPTGTSTALTGLTAATAYVFAVYAKDAAGNRSTRSGTVSVTTSGTSTGTCKVVNTGNDWGSGFTANLTITNTGTTTINGWTLKITYSGNQTLSSGWSATWSQSGQVVTGTNLSYNGTLAPGGSTNVGFNANYSGTNAAPAYTLNGAACTTS</sequence>
<dbReference type="EC" id="3.2.1.4" evidence="7"/>
<evidence type="ECO:0000256" key="7">
    <source>
        <dbReference type="RuleBase" id="RU361166"/>
    </source>
</evidence>
<feature type="signal peptide" evidence="7">
    <location>
        <begin position="1"/>
        <end position="30"/>
    </location>
</feature>
<dbReference type="GO" id="GO:0030247">
    <property type="term" value="F:polysaccharide binding"/>
    <property type="evidence" value="ECO:0007669"/>
    <property type="project" value="UniProtKB-UniRule"/>
</dbReference>
<dbReference type="GO" id="GO:0030245">
    <property type="term" value="P:cellulose catabolic process"/>
    <property type="evidence" value="ECO:0007669"/>
    <property type="project" value="UniProtKB-KW"/>
</dbReference>
<evidence type="ECO:0000256" key="3">
    <source>
        <dbReference type="ARBA" id="ARBA00023277"/>
    </source>
</evidence>
<feature type="region of interest" description="Disordered" evidence="8">
    <location>
        <begin position="600"/>
        <end position="619"/>
    </location>
</feature>
<feature type="chain" id="PRO_5033093660" description="Endoglucanase" evidence="7">
    <location>
        <begin position="31"/>
        <end position="996"/>
    </location>
</feature>
<dbReference type="GO" id="GO:0008810">
    <property type="term" value="F:cellulase activity"/>
    <property type="evidence" value="ECO:0007669"/>
    <property type="project" value="UniProtKB-EC"/>
</dbReference>
<feature type="domain" description="CBM2" evidence="10">
    <location>
        <begin position="888"/>
        <end position="996"/>
    </location>
</feature>
<dbReference type="InterPro" id="IPR001701">
    <property type="entry name" value="Glyco_hydro_9"/>
</dbReference>
<dbReference type="Pfam" id="PF00041">
    <property type="entry name" value="fn3"/>
    <property type="match status" value="3"/>
</dbReference>
<evidence type="ECO:0000256" key="8">
    <source>
        <dbReference type="SAM" id="MobiDB-lite"/>
    </source>
</evidence>